<feature type="domain" description="ABC3 transporter permease C-terminal" evidence="7">
    <location>
        <begin position="671"/>
        <end position="784"/>
    </location>
</feature>
<keyword evidence="2" id="KW-1003">Cell membrane</keyword>
<evidence type="ECO:0008006" key="11">
    <source>
        <dbReference type="Google" id="ProtNLM"/>
    </source>
</evidence>
<dbReference type="PATRIC" id="fig|1566026.4.peg.1930"/>
<evidence type="ECO:0000256" key="6">
    <source>
        <dbReference type="SAM" id="Phobius"/>
    </source>
</evidence>
<dbReference type="RefSeq" id="WP_053225042.1">
    <property type="nucleotide sequence ID" value="NZ_JSVA01000025.1"/>
</dbReference>
<evidence type="ECO:0000256" key="3">
    <source>
        <dbReference type="ARBA" id="ARBA00022692"/>
    </source>
</evidence>
<dbReference type="Pfam" id="PF12704">
    <property type="entry name" value="MacB_PCD"/>
    <property type="match status" value="1"/>
</dbReference>
<evidence type="ECO:0000259" key="7">
    <source>
        <dbReference type="Pfam" id="PF02687"/>
    </source>
</evidence>
<dbReference type="EMBL" id="JSVA01000025">
    <property type="protein sequence ID" value="KOF01449.1"/>
    <property type="molecule type" value="Genomic_DNA"/>
</dbReference>
<proteinExistence type="predicted"/>
<evidence type="ECO:0000313" key="10">
    <source>
        <dbReference type="Proteomes" id="UP000036908"/>
    </source>
</evidence>
<keyword evidence="4 6" id="KW-1133">Transmembrane helix</keyword>
<accession>A0A0L8AGD1</accession>
<dbReference type="GO" id="GO:0005886">
    <property type="term" value="C:plasma membrane"/>
    <property type="evidence" value="ECO:0007669"/>
    <property type="project" value="UniProtKB-SubCell"/>
</dbReference>
<feature type="transmembrane region" description="Helical" evidence="6">
    <location>
        <begin position="751"/>
        <end position="775"/>
    </location>
</feature>
<dbReference type="Pfam" id="PF02687">
    <property type="entry name" value="FtsX"/>
    <property type="match status" value="2"/>
</dbReference>
<feature type="transmembrane region" description="Helical" evidence="6">
    <location>
        <begin position="667"/>
        <end position="690"/>
    </location>
</feature>
<dbReference type="AlphaFoldDB" id="A0A0L8AGD1"/>
<sequence>MLSNYLTIIFRKLRKERLYSIINLLGLTVGLTAFLLIALYVRDELSYDKFHADHEQLYRVYATDTTRDVKQGAIAPDLAGIILSDIPAVESAVRMISGGKKSLLTVGDERIYSDKVIFSDANFFEMLDFRLVEGVAQSVLSQPYQAVITTALAEKLFGEENPIGKTITLNKERELVVTGISETPPANSSLKFEMVIRSGVAEMDTQRPASMMPALTYLKISEEQDKVQVVKMINELKAKSSYGIFVKDDVFGLLPITDQRLHAKFTYANLTDQSDIRFVYLFSGIGLVILLLAVINYINMVTASSLKRAKEIGLRKVIGAQKSQLVWYQLVESVVVTTIALVMAFALTERLLPLMNNLLGKTMELRYFSLEFLFFVPLMGLTIGVLTGLYPSFYISRYKPLVLLKNNMSGTAGKGGLRRVLVGFQFLVAGIMILVTLIMHSQMKFLKEQKMGFDQELLVYVPLFEDLKGESQVFKNEVLGMSGVSEATVTNWMFGNHTWSGVFGGYYDSDTEERPPYVEVSFVLGDEDVINTLGLKVLEAEEGFDIAQLDSTKIVISKLVADGLGWKDESVIGKYVYQYAGYKMKVVAVIEDFHSSSLKDEILPSVILNRESWSEEKLLIRFESQGHQATLKEIKEKYESLLNRPFEFSYVDDEIEKYYKEEADQVALFNTFSGLAIFISLLGLMAMATYSAEQRKKEVSVRKVLGASMRQLILLLNKENGVLVIVAFLIATPITVYVMQDWLAEFKYRVSIQPVIFVLALAGFFALNLLVTLFFSMKVSKANPADTLREE</sequence>
<comment type="subcellular location">
    <subcellularLocation>
        <location evidence="1">Cell membrane</location>
        <topology evidence="1">Multi-pass membrane protein</topology>
    </subcellularLocation>
</comment>
<evidence type="ECO:0000256" key="2">
    <source>
        <dbReference type="ARBA" id="ARBA00022475"/>
    </source>
</evidence>
<evidence type="ECO:0000259" key="8">
    <source>
        <dbReference type="Pfam" id="PF12704"/>
    </source>
</evidence>
<dbReference type="InterPro" id="IPR003838">
    <property type="entry name" value="ABC3_permease_C"/>
</dbReference>
<evidence type="ECO:0000313" key="9">
    <source>
        <dbReference type="EMBL" id="KOF01449.1"/>
    </source>
</evidence>
<dbReference type="PANTHER" id="PTHR30572:SF18">
    <property type="entry name" value="ABC-TYPE MACROLIDE FAMILY EXPORT SYSTEM PERMEASE COMPONENT 2"/>
    <property type="match status" value="1"/>
</dbReference>
<feature type="transmembrane region" description="Helical" evidence="6">
    <location>
        <begin position="367"/>
        <end position="395"/>
    </location>
</feature>
<feature type="transmembrane region" description="Helical" evidence="6">
    <location>
        <begin position="278"/>
        <end position="298"/>
    </location>
</feature>
<feature type="domain" description="ABC3 transporter permease C-terminal" evidence="7">
    <location>
        <begin position="285"/>
        <end position="400"/>
    </location>
</feature>
<dbReference type="Proteomes" id="UP000036908">
    <property type="component" value="Unassembled WGS sequence"/>
</dbReference>
<gene>
    <name evidence="9" type="ORF">OB69_17435</name>
</gene>
<dbReference type="GO" id="GO:0022857">
    <property type="term" value="F:transmembrane transporter activity"/>
    <property type="evidence" value="ECO:0007669"/>
    <property type="project" value="TreeGrafter"/>
</dbReference>
<dbReference type="OrthoDB" id="8740261at2"/>
<dbReference type="InterPro" id="IPR050250">
    <property type="entry name" value="Macrolide_Exporter_MacB"/>
</dbReference>
<evidence type="ECO:0000256" key="4">
    <source>
        <dbReference type="ARBA" id="ARBA00022989"/>
    </source>
</evidence>
<feature type="transmembrane region" description="Helical" evidence="6">
    <location>
        <begin position="416"/>
        <end position="439"/>
    </location>
</feature>
<feature type="transmembrane region" description="Helical" evidence="6">
    <location>
        <begin position="720"/>
        <end position="739"/>
    </location>
</feature>
<keyword evidence="3 6" id="KW-0812">Transmembrane</keyword>
<feature type="transmembrane region" description="Helical" evidence="6">
    <location>
        <begin position="325"/>
        <end position="347"/>
    </location>
</feature>
<dbReference type="InterPro" id="IPR025857">
    <property type="entry name" value="MacB_PCD"/>
</dbReference>
<feature type="transmembrane region" description="Helical" evidence="6">
    <location>
        <begin position="21"/>
        <end position="41"/>
    </location>
</feature>
<keyword evidence="10" id="KW-1185">Reference proteome</keyword>
<dbReference type="PANTHER" id="PTHR30572">
    <property type="entry name" value="MEMBRANE COMPONENT OF TRANSPORTER-RELATED"/>
    <property type="match status" value="1"/>
</dbReference>
<feature type="domain" description="MacB-like periplasmic core" evidence="8">
    <location>
        <begin position="20"/>
        <end position="231"/>
    </location>
</feature>
<evidence type="ECO:0000256" key="1">
    <source>
        <dbReference type="ARBA" id="ARBA00004651"/>
    </source>
</evidence>
<protein>
    <recommendedName>
        <fullName evidence="11">ABC transporter permease</fullName>
    </recommendedName>
</protein>
<reference evidence="10" key="1">
    <citation type="submission" date="2014-11" db="EMBL/GenBank/DDBJ databases">
        <title>Genome sequencing of Roseivirga sp. D-25.</title>
        <authorList>
            <person name="Selvaratnam C."/>
            <person name="Thevarajoo S."/>
            <person name="Goh K.M."/>
            <person name="Eee R."/>
            <person name="Chan K.-G."/>
            <person name="Chong C.S."/>
        </authorList>
    </citation>
    <scope>NUCLEOTIDE SEQUENCE [LARGE SCALE GENOMIC DNA]</scope>
    <source>
        <strain evidence="10">D-25</strain>
    </source>
</reference>
<comment type="caution">
    <text evidence="9">The sequence shown here is derived from an EMBL/GenBank/DDBJ whole genome shotgun (WGS) entry which is preliminary data.</text>
</comment>
<evidence type="ECO:0000256" key="5">
    <source>
        <dbReference type="ARBA" id="ARBA00023136"/>
    </source>
</evidence>
<keyword evidence="5 6" id="KW-0472">Membrane</keyword>
<name>A0A0L8AGD1_9BACT</name>
<organism evidence="9 10">
    <name type="scientific">Roseivirga seohaensis subsp. aquiponti</name>
    <dbReference type="NCBI Taxonomy" id="1566026"/>
    <lineage>
        <taxon>Bacteria</taxon>
        <taxon>Pseudomonadati</taxon>
        <taxon>Bacteroidota</taxon>
        <taxon>Cytophagia</taxon>
        <taxon>Cytophagales</taxon>
        <taxon>Roseivirgaceae</taxon>
        <taxon>Roseivirga</taxon>
    </lineage>
</organism>